<dbReference type="InterPro" id="IPR056440">
    <property type="entry name" value="Zn-ribbon_GIR1"/>
</dbReference>
<gene>
    <name evidence="3" type="ORF">HannXRQ_Chr13g0409371</name>
    <name evidence="2" type="ORF">HanXRQr2_Chr13g0595581</name>
</gene>
<dbReference type="Pfam" id="PF24747">
    <property type="entry name" value="Zn-ribbon_GIR1"/>
    <property type="match status" value="1"/>
</dbReference>
<accession>A0A251STG2</accession>
<evidence type="ECO:0000313" key="2">
    <source>
        <dbReference type="EMBL" id="KAF5774032.1"/>
    </source>
</evidence>
<dbReference type="InterPro" id="IPR055281">
    <property type="entry name" value="GIR1-2/SIED1"/>
</dbReference>
<feature type="domain" description="GIR1-like zinc ribbon" evidence="1">
    <location>
        <begin position="116"/>
        <end position="138"/>
    </location>
</feature>
<dbReference type="EMBL" id="MNCJ02000328">
    <property type="protein sequence ID" value="KAF5774032.1"/>
    <property type="molecule type" value="Genomic_DNA"/>
</dbReference>
<name>A0A251STG2_HELAN</name>
<dbReference type="Proteomes" id="UP000215914">
    <property type="component" value="Chromosome 13"/>
</dbReference>
<evidence type="ECO:0000313" key="4">
    <source>
        <dbReference type="Proteomes" id="UP000215914"/>
    </source>
</evidence>
<dbReference type="Gramene" id="mRNA:HanXRQr2_Chr13g0595581">
    <property type="protein sequence ID" value="mRNA:HanXRQr2_Chr13g0595581"/>
    <property type="gene ID" value="HanXRQr2_Chr13g0595581"/>
</dbReference>
<dbReference type="OrthoDB" id="1929178at2759"/>
<dbReference type="AlphaFoldDB" id="A0A251STG2"/>
<organism evidence="3 4">
    <name type="scientific">Helianthus annuus</name>
    <name type="common">Common sunflower</name>
    <dbReference type="NCBI Taxonomy" id="4232"/>
    <lineage>
        <taxon>Eukaryota</taxon>
        <taxon>Viridiplantae</taxon>
        <taxon>Streptophyta</taxon>
        <taxon>Embryophyta</taxon>
        <taxon>Tracheophyta</taxon>
        <taxon>Spermatophyta</taxon>
        <taxon>Magnoliopsida</taxon>
        <taxon>eudicotyledons</taxon>
        <taxon>Gunneridae</taxon>
        <taxon>Pentapetalae</taxon>
        <taxon>asterids</taxon>
        <taxon>campanulids</taxon>
        <taxon>Asterales</taxon>
        <taxon>Asteraceae</taxon>
        <taxon>Asteroideae</taxon>
        <taxon>Heliantheae alliance</taxon>
        <taxon>Heliantheae</taxon>
        <taxon>Helianthus</taxon>
    </lineage>
</organism>
<evidence type="ECO:0000259" key="1">
    <source>
        <dbReference type="Pfam" id="PF24747"/>
    </source>
</evidence>
<protein>
    <recommendedName>
        <fullName evidence="1">GIR1-like zinc ribbon domain-containing protein</fullName>
    </recommendedName>
</protein>
<proteinExistence type="predicted"/>
<sequence>MSLITRDFLGNHHSSTQLPLPDFKSERNHVARCRSTNTNRATDLQDLNQPPLNLLDDTNLDLNLVSLSSSSSSSSQPYTLGKVKSALERAEKEYAKKRSNSMPKSFVEDEETYAAACPSCLLYVLISNRNPRCPSCNMIVPYPATMKKPRIDLNINI</sequence>
<reference evidence="2 4" key="1">
    <citation type="journal article" date="2017" name="Nature">
        <title>The sunflower genome provides insights into oil metabolism, flowering and Asterid evolution.</title>
        <authorList>
            <person name="Badouin H."/>
            <person name="Gouzy J."/>
            <person name="Grassa C.J."/>
            <person name="Murat F."/>
            <person name="Staton S.E."/>
            <person name="Cottret L."/>
            <person name="Lelandais-Briere C."/>
            <person name="Owens G.L."/>
            <person name="Carrere S."/>
            <person name="Mayjonade B."/>
            <person name="Legrand L."/>
            <person name="Gill N."/>
            <person name="Kane N.C."/>
            <person name="Bowers J.E."/>
            <person name="Hubner S."/>
            <person name="Bellec A."/>
            <person name="Berard A."/>
            <person name="Berges H."/>
            <person name="Blanchet N."/>
            <person name="Boniface M.C."/>
            <person name="Brunel D."/>
            <person name="Catrice O."/>
            <person name="Chaidir N."/>
            <person name="Claudel C."/>
            <person name="Donnadieu C."/>
            <person name="Faraut T."/>
            <person name="Fievet G."/>
            <person name="Helmstetter N."/>
            <person name="King M."/>
            <person name="Knapp S.J."/>
            <person name="Lai Z."/>
            <person name="Le Paslier M.C."/>
            <person name="Lippi Y."/>
            <person name="Lorenzon L."/>
            <person name="Mandel J.R."/>
            <person name="Marage G."/>
            <person name="Marchand G."/>
            <person name="Marquand E."/>
            <person name="Bret-Mestries E."/>
            <person name="Morien E."/>
            <person name="Nambeesan S."/>
            <person name="Nguyen T."/>
            <person name="Pegot-Espagnet P."/>
            <person name="Pouilly N."/>
            <person name="Raftis F."/>
            <person name="Sallet E."/>
            <person name="Schiex T."/>
            <person name="Thomas J."/>
            <person name="Vandecasteele C."/>
            <person name="Vares D."/>
            <person name="Vear F."/>
            <person name="Vautrin S."/>
            <person name="Crespi M."/>
            <person name="Mangin B."/>
            <person name="Burke J.M."/>
            <person name="Salse J."/>
            <person name="Munos S."/>
            <person name="Vincourt P."/>
            <person name="Rieseberg L.H."/>
            <person name="Langlade N.B."/>
        </authorList>
    </citation>
    <scope>NUCLEOTIDE SEQUENCE [LARGE SCALE GENOMIC DNA]</scope>
    <source>
        <strain evidence="4">cv. SF193</strain>
        <tissue evidence="2">Leaves</tissue>
    </source>
</reference>
<dbReference type="PANTHER" id="PTHR33177:SF24">
    <property type="entry name" value="FILAMENTOUS HEMAGGLUTININ TRANSPORTER"/>
    <property type="match status" value="1"/>
</dbReference>
<dbReference type="OMA" id="TFQDLNF"/>
<reference evidence="2" key="3">
    <citation type="submission" date="2020-06" db="EMBL/GenBank/DDBJ databases">
        <title>Helianthus annuus Genome sequencing and assembly Release 2.</title>
        <authorList>
            <person name="Gouzy J."/>
            <person name="Langlade N."/>
            <person name="Munos S."/>
        </authorList>
    </citation>
    <scope>NUCLEOTIDE SEQUENCE</scope>
    <source>
        <tissue evidence="2">Leaves</tissue>
    </source>
</reference>
<keyword evidence="4" id="KW-1185">Reference proteome</keyword>
<reference evidence="3" key="2">
    <citation type="submission" date="2017-02" db="EMBL/GenBank/DDBJ databases">
        <title>Sunflower complete genome.</title>
        <authorList>
            <person name="Langlade N."/>
            <person name="Munos S."/>
        </authorList>
    </citation>
    <scope>NUCLEOTIDE SEQUENCE [LARGE SCALE GENOMIC DNA]</scope>
    <source>
        <tissue evidence="3">Leaves</tissue>
    </source>
</reference>
<dbReference type="InParanoid" id="A0A251STG2"/>
<evidence type="ECO:0000313" key="3">
    <source>
        <dbReference type="EMBL" id="OTG02108.1"/>
    </source>
</evidence>
<dbReference type="PANTHER" id="PTHR33177">
    <property type="entry name" value="PUTATIVE-RELATED"/>
    <property type="match status" value="1"/>
</dbReference>
<dbReference type="EMBL" id="CM007902">
    <property type="protein sequence ID" value="OTG02108.1"/>
    <property type="molecule type" value="Genomic_DNA"/>
</dbReference>